<reference evidence="2" key="1">
    <citation type="submission" date="2020-02" db="EMBL/GenBank/DDBJ databases">
        <authorList>
            <person name="Meier V. D."/>
        </authorList>
    </citation>
    <scope>NUCLEOTIDE SEQUENCE</scope>
    <source>
        <strain evidence="2">AVDCRST_MAG49</strain>
    </source>
</reference>
<dbReference type="AlphaFoldDB" id="A0A6J4VD54"/>
<dbReference type="InterPro" id="IPR002740">
    <property type="entry name" value="EVE_domain"/>
</dbReference>
<gene>
    <name evidence="2" type="ORF">AVDCRST_MAG49-3977</name>
</gene>
<feature type="domain" description="EVE" evidence="1">
    <location>
        <begin position="18"/>
        <end position="106"/>
    </location>
</feature>
<organism evidence="2">
    <name type="scientific">uncultured Thermomicrobiales bacterium</name>
    <dbReference type="NCBI Taxonomy" id="1645740"/>
    <lineage>
        <taxon>Bacteria</taxon>
        <taxon>Pseudomonadati</taxon>
        <taxon>Thermomicrobiota</taxon>
        <taxon>Thermomicrobia</taxon>
        <taxon>Thermomicrobiales</taxon>
        <taxon>environmental samples</taxon>
    </lineage>
</organism>
<dbReference type="EMBL" id="CADCWG010000289">
    <property type="protein sequence ID" value="CAA9574260.1"/>
    <property type="molecule type" value="Genomic_DNA"/>
</dbReference>
<dbReference type="SUPFAM" id="SSF88697">
    <property type="entry name" value="PUA domain-like"/>
    <property type="match status" value="1"/>
</dbReference>
<name>A0A6J4VD54_9BACT</name>
<evidence type="ECO:0000259" key="1">
    <source>
        <dbReference type="Pfam" id="PF01878"/>
    </source>
</evidence>
<dbReference type="Gene3D" id="3.10.590.10">
    <property type="entry name" value="ph1033 like domains"/>
    <property type="match status" value="1"/>
</dbReference>
<protein>
    <recommendedName>
        <fullName evidence="1">EVE domain-containing protein</fullName>
    </recommendedName>
</protein>
<sequence length="172" mass="18940">MSRTQDPTAGDPPEAPRHWIVVGSPGNFARTAERGFTVQGLKSRHRRKAERMRPGDRIVYYLTGLKAFGAIATVTSPYFEDHERIWESGDPKKAAEDYPFRVAIAPDLVLGEDAYVAAEAIARQMVYTRRWPAANWTLAFQGNVHEIGGDDFELIRSAIAARAGVPEGAAAT</sequence>
<dbReference type="InterPro" id="IPR015947">
    <property type="entry name" value="PUA-like_sf"/>
</dbReference>
<evidence type="ECO:0000313" key="2">
    <source>
        <dbReference type="EMBL" id="CAA9574260.1"/>
    </source>
</evidence>
<proteinExistence type="predicted"/>
<accession>A0A6J4VD54</accession>
<dbReference type="Pfam" id="PF01878">
    <property type="entry name" value="EVE"/>
    <property type="match status" value="1"/>
</dbReference>